<dbReference type="GO" id="GO:0003677">
    <property type="term" value="F:DNA binding"/>
    <property type="evidence" value="ECO:0007669"/>
    <property type="project" value="UniProtKB-KW"/>
</dbReference>
<dbReference type="AlphaFoldDB" id="A0A2C9VHR4"/>
<dbReference type="GO" id="GO:0005634">
    <property type="term" value="C:nucleus"/>
    <property type="evidence" value="ECO:0007669"/>
    <property type="project" value="UniProtKB-SubCell"/>
</dbReference>
<protein>
    <recommendedName>
        <fullName evidence="8">TF-B3 domain-containing protein</fullName>
    </recommendedName>
</protein>
<evidence type="ECO:0008006" key="8">
    <source>
        <dbReference type="Google" id="ProtNLM"/>
    </source>
</evidence>
<evidence type="ECO:0000256" key="1">
    <source>
        <dbReference type="ARBA" id="ARBA00004123"/>
    </source>
</evidence>
<dbReference type="STRING" id="3983.A0A2C9VHR4"/>
<dbReference type="EMBL" id="CM004393">
    <property type="protein sequence ID" value="OAY44956.1"/>
    <property type="molecule type" value="Genomic_DNA"/>
</dbReference>
<sequence>MNPTHLFTKTLSSTDVKSALSVPCYALEFFPIPQGDHVMQFEAVDITGFIWRFRLSTRCTGRYPKPVLLRSLWHFFVEKKGLVAGDRVMFFREHDHENGTRYSVGTQRKIGRLLGKDLWVDVSDLNRYGL</sequence>
<evidence type="ECO:0000256" key="4">
    <source>
        <dbReference type="ARBA" id="ARBA00023163"/>
    </source>
</evidence>
<dbReference type="CDD" id="cd10017">
    <property type="entry name" value="B3_DNA"/>
    <property type="match status" value="1"/>
</dbReference>
<dbReference type="InterPro" id="IPR015300">
    <property type="entry name" value="DNA-bd_pseudobarrel_sf"/>
</dbReference>
<name>A0A2C9VHR4_MANES</name>
<keyword evidence="3" id="KW-0238">DNA-binding</keyword>
<comment type="caution">
    <text evidence="6">The sequence shown here is derived from an EMBL/GenBank/DDBJ whole genome shotgun (WGS) entry which is preliminary data.</text>
</comment>
<dbReference type="Proteomes" id="UP000091857">
    <property type="component" value="Chromosome 7"/>
</dbReference>
<keyword evidence="7" id="KW-1185">Reference proteome</keyword>
<dbReference type="Gene3D" id="2.40.330.10">
    <property type="entry name" value="DNA-binding pseudobarrel domain"/>
    <property type="match status" value="1"/>
</dbReference>
<evidence type="ECO:0000313" key="7">
    <source>
        <dbReference type="Proteomes" id="UP000091857"/>
    </source>
</evidence>
<keyword evidence="5" id="KW-0539">Nucleus</keyword>
<keyword evidence="2" id="KW-0805">Transcription regulation</keyword>
<proteinExistence type="predicted"/>
<evidence type="ECO:0000256" key="5">
    <source>
        <dbReference type="ARBA" id="ARBA00023242"/>
    </source>
</evidence>
<evidence type="ECO:0000256" key="3">
    <source>
        <dbReference type="ARBA" id="ARBA00023125"/>
    </source>
</evidence>
<accession>A0A2C9VHR4</accession>
<organism evidence="6 7">
    <name type="scientific">Manihot esculenta</name>
    <name type="common">Cassava</name>
    <name type="synonym">Jatropha manihot</name>
    <dbReference type="NCBI Taxonomy" id="3983"/>
    <lineage>
        <taxon>Eukaryota</taxon>
        <taxon>Viridiplantae</taxon>
        <taxon>Streptophyta</taxon>
        <taxon>Embryophyta</taxon>
        <taxon>Tracheophyta</taxon>
        <taxon>Spermatophyta</taxon>
        <taxon>Magnoliopsida</taxon>
        <taxon>eudicotyledons</taxon>
        <taxon>Gunneridae</taxon>
        <taxon>Pentapetalae</taxon>
        <taxon>rosids</taxon>
        <taxon>fabids</taxon>
        <taxon>Malpighiales</taxon>
        <taxon>Euphorbiaceae</taxon>
        <taxon>Crotonoideae</taxon>
        <taxon>Manihoteae</taxon>
        <taxon>Manihot</taxon>
    </lineage>
</organism>
<evidence type="ECO:0000256" key="2">
    <source>
        <dbReference type="ARBA" id="ARBA00023015"/>
    </source>
</evidence>
<dbReference type="OMA" id="REHDHEN"/>
<keyword evidence="4" id="KW-0804">Transcription</keyword>
<dbReference type="Gramene" id="Manes.07G019800.1.v8.1">
    <property type="protein sequence ID" value="Manes.07G019800.1.v8.1.CDS.1"/>
    <property type="gene ID" value="Manes.07G019800.v8.1"/>
</dbReference>
<comment type="subcellular location">
    <subcellularLocation>
        <location evidence="1">Nucleus</location>
    </subcellularLocation>
</comment>
<evidence type="ECO:0000313" key="6">
    <source>
        <dbReference type="EMBL" id="OAY44956.1"/>
    </source>
</evidence>
<dbReference type="InterPro" id="IPR003340">
    <property type="entry name" value="B3_DNA-bd"/>
</dbReference>
<gene>
    <name evidence="6" type="ORF">MANES_07G019800v8</name>
</gene>
<reference evidence="7" key="1">
    <citation type="journal article" date="2016" name="Nat. Biotechnol.">
        <title>Sequencing wild and cultivated cassava and related species reveals extensive interspecific hybridization and genetic diversity.</title>
        <authorList>
            <person name="Bredeson J.V."/>
            <person name="Lyons J.B."/>
            <person name="Prochnik S.E."/>
            <person name="Wu G.A."/>
            <person name="Ha C.M."/>
            <person name="Edsinger-Gonzales E."/>
            <person name="Grimwood J."/>
            <person name="Schmutz J."/>
            <person name="Rabbi I.Y."/>
            <person name="Egesi C."/>
            <person name="Nauluvula P."/>
            <person name="Lebot V."/>
            <person name="Ndunguru J."/>
            <person name="Mkamilo G."/>
            <person name="Bart R.S."/>
            <person name="Setter T.L."/>
            <person name="Gleadow R.M."/>
            <person name="Kulakow P."/>
            <person name="Ferguson M.E."/>
            <person name="Rounsley S."/>
            <person name="Rokhsar D.S."/>
        </authorList>
    </citation>
    <scope>NUCLEOTIDE SEQUENCE [LARGE SCALE GENOMIC DNA]</scope>
    <source>
        <strain evidence="7">cv. AM560-2</strain>
    </source>
</reference>
<dbReference type="SUPFAM" id="SSF101936">
    <property type="entry name" value="DNA-binding pseudobarrel domain"/>
    <property type="match status" value="1"/>
</dbReference>